<name>A0ABU1TGH6_9SPHI</name>
<keyword evidence="2" id="KW-0805">Transcription regulation</keyword>
<feature type="domain" description="NusG-like N-terminal" evidence="4">
    <location>
        <begin position="5"/>
        <end position="102"/>
    </location>
</feature>
<sequence length="173" mass="19889">MKKSEKNWMVLYTRSRWEKKVDQLLKDQNFNSFCPLVKTSRQWVDRNKVIEVPLFRSYLFVQADQLERSRIMQTSGVVNFISHCGKPATLDNAEIERIRTIVKNYTDIEAISLEDINIGDAVKVINGPLLNHKGEIAQIQGKSVIMVIDNINCALTVKINHRELSNANNLFLS</sequence>
<dbReference type="InterPro" id="IPR008991">
    <property type="entry name" value="Translation_prot_SH3-like_sf"/>
</dbReference>
<dbReference type="Proteomes" id="UP001247620">
    <property type="component" value="Unassembled WGS sequence"/>
</dbReference>
<evidence type="ECO:0000259" key="4">
    <source>
        <dbReference type="SMART" id="SM00738"/>
    </source>
</evidence>
<proteinExistence type="predicted"/>
<evidence type="ECO:0000313" key="6">
    <source>
        <dbReference type="Proteomes" id="UP001247620"/>
    </source>
</evidence>
<accession>A0ABU1TGH6</accession>
<evidence type="ECO:0000256" key="2">
    <source>
        <dbReference type="ARBA" id="ARBA00023015"/>
    </source>
</evidence>
<dbReference type="InterPro" id="IPR036735">
    <property type="entry name" value="NGN_dom_sf"/>
</dbReference>
<gene>
    <name evidence="5" type="ORF">J2W55_004160</name>
</gene>
<dbReference type="SUPFAM" id="SSF82679">
    <property type="entry name" value="N-utilization substance G protein NusG, N-terminal domain"/>
    <property type="match status" value="1"/>
</dbReference>
<organism evidence="5 6">
    <name type="scientific">Mucilaginibacter pocheonensis</name>
    <dbReference type="NCBI Taxonomy" id="398050"/>
    <lineage>
        <taxon>Bacteria</taxon>
        <taxon>Pseudomonadati</taxon>
        <taxon>Bacteroidota</taxon>
        <taxon>Sphingobacteriia</taxon>
        <taxon>Sphingobacteriales</taxon>
        <taxon>Sphingobacteriaceae</taxon>
        <taxon>Mucilaginibacter</taxon>
    </lineage>
</organism>
<dbReference type="Pfam" id="PF02357">
    <property type="entry name" value="NusG"/>
    <property type="match status" value="1"/>
</dbReference>
<dbReference type="RefSeq" id="WP_310100099.1">
    <property type="nucleotide sequence ID" value="NZ_JAVDUU010000004.1"/>
</dbReference>
<dbReference type="Gene3D" id="3.30.70.940">
    <property type="entry name" value="NusG, N-terminal domain"/>
    <property type="match status" value="1"/>
</dbReference>
<dbReference type="EMBL" id="JAVDUU010000004">
    <property type="protein sequence ID" value="MDR6944300.1"/>
    <property type="molecule type" value="Genomic_DNA"/>
</dbReference>
<keyword evidence="3" id="KW-0804">Transcription</keyword>
<dbReference type="SMART" id="SM00738">
    <property type="entry name" value="NGN"/>
    <property type="match status" value="1"/>
</dbReference>
<protein>
    <submittedName>
        <fullName evidence="5">Transcription antitermination factor NusG</fullName>
    </submittedName>
</protein>
<keyword evidence="1" id="KW-0889">Transcription antitermination</keyword>
<comment type="caution">
    <text evidence="5">The sequence shown here is derived from an EMBL/GenBank/DDBJ whole genome shotgun (WGS) entry which is preliminary data.</text>
</comment>
<evidence type="ECO:0000256" key="1">
    <source>
        <dbReference type="ARBA" id="ARBA00022814"/>
    </source>
</evidence>
<dbReference type="SUPFAM" id="SSF50104">
    <property type="entry name" value="Translation proteins SH3-like domain"/>
    <property type="match status" value="1"/>
</dbReference>
<dbReference type="PANTHER" id="PTHR30265:SF4">
    <property type="entry name" value="KOW MOTIF FAMILY PROTEIN, EXPRESSED"/>
    <property type="match status" value="1"/>
</dbReference>
<evidence type="ECO:0000256" key="3">
    <source>
        <dbReference type="ARBA" id="ARBA00023163"/>
    </source>
</evidence>
<dbReference type="InterPro" id="IPR006645">
    <property type="entry name" value="NGN-like_dom"/>
</dbReference>
<dbReference type="PANTHER" id="PTHR30265">
    <property type="entry name" value="RHO-INTERACTING TRANSCRIPTION TERMINATION FACTOR NUSG"/>
    <property type="match status" value="1"/>
</dbReference>
<dbReference type="InterPro" id="IPR043425">
    <property type="entry name" value="NusG-like"/>
</dbReference>
<dbReference type="NCBIfam" id="NF033644">
    <property type="entry name" value="antiterm_UpxY"/>
    <property type="match status" value="1"/>
</dbReference>
<reference evidence="5 6" key="1">
    <citation type="submission" date="2023-07" db="EMBL/GenBank/DDBJ databases">
        <title>Sorghum-associated microbial communities from plants grown in Nebraska, USA.</title>
        <authorList>
            <person name="Schachtman D."/>
        </authorList>
    </citation>
    <scope>NUCLEOTIDE SEQUENCE [LARGE SCALE GENOMIC DNA]</scope>
    <source>
        <strain evidence="5 6">3262</strain>
    </source>
</reference>
<evidence type="ECO:0000313" key="5">
    <source>
        <dbReference type="EMBL" id="MDR6944300.1"/>
    </source>
</evidence>
<keyword evidence="6" id="KW-1185">Reference proteome</keyword>